<evidence type="ECO:0000313" key="3">
    <source>
        <dbReference type="EMBL" id="ELP90056.1"/>
    </source>
</evidence>
<gene>
    <name evidence="3" type="ORF">EIN_404500</name>
</gene>
<dbReference type="PANTHER" id="PTHR12302:SF2">
    <property type="entry name" value="STAPHYLOCOCCAL NUCLEASE DOMAIN-CONTAINING PROTEIN 1"/>
    <property type="match status" value="1"/>
</dbReference>
<dbReference type="GO" id="GO:0003723">
    <property type="term" value="F:RNA binding"/>
    <property type="evidence" value="ECO:0007669"/>
    <property type="project" value="TreeGrafter"/>
</dbReference>
<dbReference type="GO" id="GO:0004518">
    <property type="term" value="F:nuclease activity"/>
    <property type="evidence" value="ECO:0007669"/>
    <property type="project" value="TreeGrafter"/>
</dbReference>
<name>A0A0A1UA68_ENTIV</name>
<evidence type="ECO:0000256" key="1">
    <source>
        <dbReference type="SAM" id="MobiDB-lite"/>
    </source>
</evidence>
<dbReference type="Proteomes" id="UP000014680">
    <property type="component" value="Unassembled WGS sequence"/>
</dbReference>
<sequence length="972" mass="110861">MSTKVNAKKGVSKKQEVVAKEVTKKEVTKKEVPKKEEPVKKEEVPKKEVAKKEAPKKETKPVEHTKKDVHAKKDTKDTKKDAKKGEKKEEEQKEQKKEKVFITATVYAISDRNGILIQGQKKEGESNILSLAYVDVPRLSKDKETGKVQEEIFFYEANQVLRKRLIGKTVKFEVVKEMDNGIRLVVPILGKENIIITLLENGYASLRLSPRDPRRDELKEYYDAAEKAKNAQKGMHASYEQQVKVAIKKPETPFFTEFELSKMAGKSVEGYVKKVDAPASYIIETPQRKLIRVSLYGVDQMLKFNPANKRFVLDEDAKDALNFIDNTFLDRDCTVAIKSVEKRLHAIITVDKKDIAEELLKAGFVVCAKLEDASEEIKQKYEAAEKVAKKGKKARWTNFDQALEDAIVAKRLQRIQDLADRKKNAVVLSGYEIESIGKFLVVRKGEQTAKVFLASLRINTKKDDKEFNQLLEFRIRMLLRKLFAGKKLECKQCYEREFEEEEGKKVTDKYYDVYVNKQNIAIQLIKEGFYTVDKKSKDEFYQSFDYKELLEVKEGVYTPKAVTEYKADKDNIKDVYINTSVTAMVERVLSVSKYLIYIPEKDARMAVLLANCRLPRDDENEALKKFNQESISEVRKLVGTNEVTVDFRNFNKGNFLVDITVKKTSLVHYVLDNAFAQFAGKENTSEKNEAAKENSTGIYQFKSAERKTEEVAKPVEKKEFKKHDEIRFGAEQKVYLTGFDGSKVYYYNSVEDTKFIEDMSKKFAVIKKAAFELKVGEMVAVEYKGKWYRANVVVVAPKANILKCVDTGVFVTVGKKKTKMIGEEEKKAPINVKSIGLVAIDCLIKGKNVEFDMMVNTVLEFCNKEASIYISGKAETEAAKVVVGNVCINTILVQNGLATLSRFFKDNTEWGTALTYAQAAAKEGHMNVWRYGEIFDENEGKEFDRKDGSKDAKGKKPKSAPKEHKAETEKKN</sequence>
<feature type="region of interest" description="Disordered" evidence="1">
    <location>
        <begin position="941"/>
        <end position="972"/>
    </location>
</feature>
<dbReference type="SMART" id="SM00318">
    <property type="entry name" value="SNc"/>
    <property type="match status" value="2"/>
</dbReference>
<keyword evidence="4" id="KW-1185">Reference proteome</keyword>
<dbReference type="Gene3D" id="2.40.50.90">
    <property type="match status" value="5"/>
</dbReference>
<dbReference type="AlphaFoldDB" id="A0A0A1UA68"/>
<dbReference type="OrthoDB" id="10023235at2759"/>
<dbReference type="RefSeq" id="XP_004256827.1">
    <property type="nucleotide sequence ID" value="XM_004256779.1"/>
</dbReference>
<dbReference type="PANTHER" id="PTHR12302">
    <property type="entry name" value="EBNA2 BINDING PROTEIN P100"/>
    <property type="match status" value="1"/>
</dbReference>
<dbReference type="KEGG" id="eiv:EIN_404500"/>
<dbReference type="InterPro" id="IPR016071">
    <property type="entry name" value="Staphylococal_nuclease_OB-fold"/>
</dbReference>
<dbReference type="InterPro" id="IPR035437">
    <property type="entry name" value="SNase_OB-fold_sf"/>
</dbReference>
<organism evidence="3 4">
    <name type="scientific">Entamoeba invadens IP1</name>
    <dbReference type="NCBI Taxonomy" id="370355"/>
    <lineage>
        <taxon>Eukaryota</taxon>
        <taxon>Amoebozoa</taxon>
        <taxon>Evosea</taxon>
        <taxon>Archamoebae</taxon>
        <taxon>Mastigamoebida</taxon>
        <taxon>Entamoebidae</taxon>
        <taxon>Entamoeba</taxon>
    </lineage>
</organism>
<dbReference type="InterPro" id="IPR002999">
    <property type="entry name" value="Tudor"/>
</dbReference>
<dbReference type="Gene3D" id="2.30.30.140">
    <property type="match status" value="1"/>
</dbReference>
<dbReference type="SUPFAM" id="SSF50199">
    <property type="entry name" value="Staphylococcal nuclease"/>
    <property type="match status" value="4"/>
</dbReference>
<dbReference type="GeneID" id="14888977"/>
<feature type="domain" description="TNase-like" evidence="2">
    <location>
        <begin position="266"/>
        <end position="398"/>
    </location>
</feature>
<dbReference type="GO" id="GO:0006402">
    <property type="term" value="P:mRNA catabolic process"/>
    <property type="evidence" value="ECO:0007669"/>
    <property type="project" value="TreeGrafter"/>
</dbReference>
<evidence type="ECO:0000259" key="2">
    <source>
        <dbReference type="SMART" id="SM00318"/>
    </source>
</evidence>
<dbReference type="VEuPathDB" id="AmoebaDB:EIN_404500"/>
<reference evidence="3 4" key="1">
    <citation type="submission" date="2012-10" db="EMBL/GenBank/DDBJ databases">
        <authorList>
            <person name="Zafar N."/>
            <person name="Inman J."/>
            <person name="Hall N."/>
            <person name="Lorenzi H."/>
            <person name="Caler E."/>
        </authorList>
    </citation>
    <scope>NUCLEOTIDE SEQUENCE [LARGE SCALE GENOMIC DNA]</scope>
    <source>
        <strain evidence="3 4">IP1</strain>
    </source>
</reference>
<dbReference type="EMBL" id="KB206537">
    <property type="protein sequence ID" value="ELP90056.1"/>
    <property type="molecule type" value="Genomic_DNA"/>
</dbReference>
<proteinExistence type="predicted"/>
<evidence type="ECO:0000313" key="4">
    <source>
        <dbReference type="Proteomes" id="UP000014680"/>
    </source>
</evidence>
<feature type="compositionally biased region" description="Basic residues" evidence="1">
    <location>
        <begin position="1"/>
        <end position="12"/>
    </location>
</feature>
<feature type="domain" description="TNase-like" evidence="2">
    <location>
        <begin position="99"/>
        <end position="238"/>
    </location>
</feature>
<feature type="region of interest" description="Disordered" evidence="1">
    <location>
        <begin position="1"/>
        <end position="94"/>
    </location>
</feature>
<dbReference type="SUPFAM" id="SSF63748">
    <property type="entry name" value="Tudor/PWWP/MBT"/>
    <property type="match status" value="1"/>
</dbReference>
<feature type="compositionally biased region" description="Basic and acidic residues" evidence="1">
    <location>
        <begin position="13"/>
        <end position="94"/>
    </location>
</feature>
<accession>A0A0A1UA68</accession>
<dbReference type="GO" id="GO:0005634">
    <property type="term" value="C:nucleus"/>
    <property type="evidence" value="ECO:0007669"/>
    <property type="project" value="TreeGrafter"/>
</dbReference>
<dbReference type="Pfam" id="PF00565">
    <property type="entry name" value="SNase"/>
    <property type="match status" value="3"/>
</dbReference>
<dbReference type="OMA" id="YINRYFN"/>
<dbReference type="Pfam" id="PF00567">
    <property type="entry name" value="TUDOR"/>
    <property type="match status" value="1"/>
</dbReference>
<protein>
    <recommendedName>
        <fullName evidence="2">TNase-like domain-containing protein</fullName>
    </recommendedName>
</protein>
<dbReference type="GO" id="GO:0005829">
    <property type="term" value="C:cytosol"/>
    <property type="evidence" value="ECO:0007669"/>
    <property type="project" value="TreeGrafter"/>
</dbReference>